<dbReference type="PANTHER" id="PTHR13932">
    <property type="entry name" value="COPROPORPHYRINIGEN III OXIDASE"/>
    <property type="match status" value="1"/>
</dbReference>
<dbReference type="SMART" id="SM00729">
    <property type="entry name" value="Elp3"/>
    <property type="match status" value="1"/>
</dbReference>
<dbReference type="InterPro" id="IPR034505">
    <property type="entry name" value="Coproporphyrinogen-III_oxidase"/>
</dbReference>
<evidence type="ECO:0000256" key="4">
    <source>
        <dbReference type="ARBA" id="ARBA00022617"/>
    </source>
</evidence>
<name>A0AA35XZY2_METCP</name>
<dbReference type="GO" id="GO:0005737">
    <property type="term" value="C:cytoplasm"/>
    <property type="evidence" value="ECO:0007669"/>
    <property type="project" value="UniProtKB-SubCell"/>
</dbReference>
<evidence type="ECO:0000256" key="7">
    <source>
        <dbReference type="ARBA" id="ARBA00023004"/>
    </source>
</evidence>
<evidence type="ECO:0000256" key="3">
    <source>
        <dbReference type="ARBA" id="ARBA00017228"/>
    </source>
</evidence>
<dbReference type="InterPro" id="IPR004559">
    <property type="entry name" value="HemW-like"/>
</dbReference>
<evidence type="ECO:0000259" key="11">
    <source>
        <dbReference type="PROSITE" id="PS51918"/>
    </source>
</evidence>
<dbReference type="InterPro" id="IPR007197">
    <property type="entry name" value="rSAM"/>
</dbReference>
<dbReference type="InterPro" id="IPR010723">
    <property type="entry name" value="HemN_C"/>
</dbReference>
<evidence type="ECO:0000256" key="1">
    <source>
        <dbReference type="ARBA" id="ARBA00001966"/>
    </source>
</evidence>
<accession>A0AA35XZY2</accession>
<keyword evidence="4 10" id="KW-0349">Heme</keyword>
<keyword evidence="7 10" id="KW-0408">Iron</keyword>
<dbReference type="InterPro" id="IPR058240">
    <property type="entry name" value="rSAM_sf"/>
</dbReference>
<dbReference type="Pfam" id="PF04055">
    <property type="entry name" value="Radical_SAM"/>
    <property type="match status" value="1"/>
</dbReference>
<dbReference type="PROSITE" id="PS51918">
    <property type="entry name" value="RADICAL_SAM"/>
    <property type="match status" value="1"/>
</dbReference>
<dbReference type="RefSeq" id="WP_017364809.1">
    <property type="nucleotide sequence ID" value="NZ_OX458332.1"/>
</dbReference>
<evidence type="ECO:0000256" key="10">
    <source>
        <dbReference type="RuleBase" id="RU364116"/>
    </source>
</evidence>
<dbReference type="SFLD" id="SFLDG01082">
    <property type="entry name" value="B12-binding_domain_containing"/>
    <property type="match status" value="1"/>
</dbReference>
<reference evidence="12" key="1">
    <citation type="submission" date="2023-03" db="EMBL/GenBank/DDBJ databases">
        <authorList>
            <person name="Pearce D."/>
        </authorList>
    </citation>
    <scope>NUCLEOTIDE SEQUENCE</scope>
    <source>
        <strain evidence="12">Mc</strain>
    </source>
</reference>
<dbReference type="SUPFAM" id="SSF102114">
    <property type="entry name" value="Radical SAM enzymes"/>
    <property type="match status" value="1"/>
</dbReference>
<dbReference type="Pfam" id="PF06969">
    <property type="entry name" value="HemN_C"/>
    <property type="match status" value="1"/>
</dbReference>
<dbReference type="InterPro" id="IPR006638">
    <property type="entry name" value="Elp3/MiaA/NifB-like_rSAM"/>
</dbReference>
<dbReference type="NCBIfam" id="TIGR00539">
    <property type="entry name" value="hemN_rel"/>
    <property type="match status" value="1"/>
</dbReference>
<evidence type="ECO:0000256" key="2">
    <source>
        <dbReference type="ARBA" id="ARBA00006100"/>
    </source>
</evidence>
<gene>
    <name evidence="12" type="primary">hemW</name>
    <name evidence="12" type="ORF">MCNOR_1414</name>
</gene>
<dbReference type="GO" id="GO:0006779">
    <property type="term" value="P:porphyrin-containing compound biosynthetic process"/>
    <property type="evidence" value="ECO:0007669"/>
    <property type="project" value="InterPro"/>
</dbReference>
<dbReference type="SFLD" id="SFLDF00562">
    <property type="entry name" value="HemN-like__clustered_with_heat"/>
    <property type="match status" value="1"/>
</dbReference>
<dbReference type="GO" id="GO:0004109">
    <property type="term" value="F:coproporphyrinogen oxidase activity"/>
    <property type="evidence" value="ECO:0007669"/>
    <property type="project" value="InterPro"/>
</dbReference>
<keyword evidence="5 10" id="KW-0949">S-adenosyl-L-methionine</keyword>
<comment type="subcellular location">
    <subcellularLocation>
        <location evidence="10">Cytoplasm</location>
    </subcellularLocation>
</comment>
<comment type="cofactor">
    <cofactor evidence="1">
        <name>[4Fe-4S] cluster</name>
        <dbReference type="ChEBI" id="CHEBI:49883"/>
    </cofactor>
</comment>
<evidence type="ECO:0000256" key="5">
    <source>
        <dbReference type="ARBA" id="ARBA00022691"/>
    </source>
</evidence>
<feature type="domain" description="Radical SAM core" evidence="11">
    <location>
        <begin position="1"/>
        <end position="233"/>
    </location>
</feature>
<dbReference type="CDD" id="cd01335">
    <property type="entry name" value="Radical_SAM"/>
    <property type="match status" value="1"/>
</dbReference>
<comment type="function">
    <text evidence="10">Probably acts as a heme chaperone, transferring heme to an unknown acceptor. Binds one molecule of heme per monomer, possibly covalently. Binds 1 [4Fe-4S] cluster. The cluster is coordinated with 3 cysteines and an exchangeable S-adenosyl-L-methionine.</text>
</comment>
<keyword evidence="9 10" id="KW-0143">Chaperone</keyword>
<protein>
    <recommendedName>
        <fullName evidence="3 10">Heme chaperone HemW</fullName>
    </recommendedName>
</protein>
<dbReference type="SFLD" id="SFLDS00029">
    <property type="entry name" value="Radical_SAM"/>
    <property type="match status" value="1"/>
</dbReference>
<evidence type="ECO:0000256" key="9">
    <source>
        <dbReference type="ARBA" id="ARBA00023186"/>
    </source>
</evidence>
<evidence type="ECO:0000313" key="13">
    <source>
        <dbReference type="Proteomes" id="UP001158598"/>
    </source>
</evidence>
<dbReference type="PANTHER" id="PTHR13932:SF5">
    <property type="entry name" value="RADICAL S-ADENOSYL METHIONINE DOMAIN-CONTAINING PROTEIN 1, MITOCHONDRIAL"/>
    <property type="match status" value="1"/>
</dbReference>
<comment type="similarity">
    <text evidence="2">Belongs to the anaerobic coproporphyrinogen-III oxidase family. HemW subfamily.</text>
</comment>
<keyword evidence="10" id="KW-0963">Cytoplasm</keyword>
<dbReference type="SFLD" id="SFLDF00288">
    <property type="entry name" value="HemN-like__clustered_with_nucl"/>
    <property type="match status" value="1"/>
</dbReference>
<keyword evidence="10" id="KW-0004">4Fe-4S</keyword>
<dbReference type="GO" id="GO:0051539">
    <property type="term" value="F:4 iron, 4 sulfur cluster binding"/>
    <property type="evidence" value="ECO:0007669"/>
    <property type="project" value="UniProtKB-UniRule"/>
</dbReference>
<keyword evidence="6 10" id="KW-0479">Metal-binding</keyword>
<dbReference type="Proteomes" id="UP001158598">
    <property type="component" value="Chromosome"/>
</dbReference>
<keyword evidence="8 10" id="KW-0411">Iron-sulfur</keyword>
<dbReference type="InterPro" id="IPR013785">
    <property type="entry name" value="Aldolase_TIM"/>
</dbReference>
<organism evidence="12 13">
    <name type="scientific">Methylococcus capsulatus</name>
    <dbReference type="NCBI Taxonomy" id="414"/>
    <lineage>
        <taxon>Bacteria</taxon>
        <taxon>Pseudomonadati</taxon>
        <taxon>Pseudomonadota</taxon>
        <taxon>Gammaproteobacteria</taxon>
        <taxon>Methylococcales</taxon>
        <taxon>Methylococcaceae</taxon>
        <taxon>Methylococcus</taxon>
    </lineage>
</organism>
<dbReference type="GO" id="GO:0046872">
    <property type="term" value="F:metal ion binding"/>
    <property type="evidence" value="ECO:0007669"/>
    <property type="project" value="UniProtKB-UniRule"/>
</dbReference>
<sequence length="380" mass="41676">MLKPPPLGLYVHVPWCVRKCPYCDFNSHRLEGGLPERDYIAALLNDLARDADRVTGRCVESVFIGGGTPSLLSPEAVGLLLEGVRSRIALASDAEITLEANPGTAETAKFKGFREAGVNRLSIGVQSFDDAKLTALGRIHDGRAAVEAAAMAREAGFTNFNLDLMFGLPGQTIAQAKRDVETAIAQRPTHVSYYQLTLEPNTLFHRSPPALPEADAVWDIQRAGQALLADAGYGHYEISAYARDGFRCRHNVNYWRFGDYLGVGAGAHGKVTDPASGRITRLWKTRHPARYLETQGLGGEHVVDDASLPFEFLMNQLRLREGFELASFTERTGLTACALEPALSECLQEGLLERHGGVIRCSDRGWNFLDDVLQRFLPPA</sequence>
<dbReference type="Gene3D" id="3.20.20.70">
    <property type="entry name" value="Aldolase class I"/>
    <property type="match status" value="1"/>
</dbReference>
<evidence type="ECO:0000313" key="12">
    <source>
        <dbReference type="EMBL" id="CAI8792638.1"/>
    </source>
</evidence>
<dbReference type="SFLD" id="SFLDG01065">
    <property type="entry name" value="anaerobic_coproporphyrinogen-I"/>
    <property type="match status" value="1"/>
</dbReference>
<dbReference type="AlphaFoldDB" id="A0AA35XZY2"/>
<dbReference type="EMBL" id="OX458332">
    <property type="protein sequence ID" value="CAI8792638.1"/>
    <property type="molecule type" value="Genomic_DNA"/>
</dbReference>
<evidence type="ECO:0000256" key="8">
    <source>
        <dbReference type="ARBA" id="ARBA00023014"/>
    </source>
</evidence>
<evidence type="ECO:0000256" key="6">
    <source>
        <dbReference type="ARBA" id="ARBA00022723"/>
    </source>
</evidence>
<proteinExistence type="inferred from homology"/>